<reference evidence="2" key="1">
    <citation type="journal article" date="2022" name="Mol. Ecol. Resour.">
        <title>The genomes of chicory, endive, great burdock and yacon provide insights into Asteraceae palaeo-polyploidization history and plant inulin production.</title>
        <authorList>
            <person name="Fan W."/>
            <person name="Wang S."/>
            <person name="Wang H."/>
            <person name="Wang A."/>
            <person name="Jiang F."/>
            <person name="Liu H."/>
            <person name="Zhao H."/>
            <person name="Xu D."/>
            <person name="Zhang Y."/>
        </authorList>
    </citation>
    <scope>NUCLEOTIDE SEQUENCE [LARGE SCALE GENOMIC DNA]</scope>
    <source>
        <strain evidence="2">cv. Punajuju</strain>
    </source>
</reference>
<sequence>MSSTYEDNQQSVMLVSVHAVGSRNPMARLAKRLALKGLHVTLAINDIALKNRSSNVGVVHLEYFSDGLPEDHDRLNGDIDIFMNSLCKFGPGNLSALIRSCGRKFACIINTPFLPWVADVAAEFGLPCAMVWIQPCTVYQIFNCFYNRLNEFPTANNFVNLPGLPPLRAEDLPSFVLPSNTMSTFDSILKEVFCNIHKYKWVLGNSFMELEKDVITAVNDAGLPFWPVGPIVPATPYGEEDTIDAYIKRLTPFKSADESNCLEWLDKHQPASVVYISFGTLLFSSQKQIESIATGLKISKRPFLWVVKLPENQVTQDFEILEEIKELGDVVGDVFAGENGVESQPWSRCQRGHYWWNI</sequence>
<gene>
    <name evidence="1" type="ORF">L2E82_18450</name>
</gene>
<protein>
    <submittedName>
        <fullName evidence="1">Uncharacterized protein</fullName>
    </submittedName>
</protein>
<keyword evidence="2" id="KW-1185">Reference proteome</keyword>
<evidence type="ECO:0000313" key="2">
    <source>
        <dbReference type="Proteomes" id="UP001055811"/>
    </source>
</evidence>
<reference evidence="1 2" key="2">
    <citation type="journal article" date="2022" name="Mol. Ecol. Resour.">
        <title>The genomes of chicory, endive, great burdock and yacon provide insights into Asteraceae paleo-polyploidization history and plant inulin production.</title>
        <authorList>
            <person name="Fan W."/>
            <person name="Wang S."/>
            <person name="Wang H."/>
            <person name="Wang A."/>
            <person name="Jiang F."/>
            <person name="Liu H."/>
            <person name="Zhao H."/>
            <person name="Xu D."/>
            <person name="Zhang Y."/>
        </authorList>
    </citation>
    <scope>NUCLEOTIDE SEQUENCE [LARGE SCALE GENOMIC DNA]</scope>
    <source>
        <strain evidence="2">cv. Punajuju</strain>
        <tissue evidence="1">Leaves</tissue>
    </source>
</reference>
<dbReference type="Proteomes" id="UP001055811">
    <property type="component" value="Linkage Group LG03"/>
</dbReference>
<comment type="caution">
    <text evidence="1">The sequence shown here is derived from an EMBL/GenBank/DDBJ whole genome shotgun (WGS) entry which is preliminary data.</text>
</comment>
<proteinExistence type="predicted"/>
<evidence type="ECO:0000313" key="1">
    <source>
        <dbReference type="EMBL" id="KAI3768019.1"/>
    </source>
</evidence>
<dbReference type="EMBL" id="CM042011">
    <property type="protein sequence ID" value="KAI3768019.1"/>
    <property type="molecule type" value="Genomic_DNA"/>
</dbReference>
<name>A0ACB9FA78_CICIN</name>
<organism evidence="1 2">
    <name type="scientific">Cichorium intybus</name>
    <name type="common">Chicory</name>
    <dbReference type="NCBI Taxonomy" id="13427"/>
    <lineage>
        <taxon>Eukaryota</taxon>
        <taxon>Viridiplantae</taxon>
        <taxon>Streptophyta</taxon>
        <taxon>Embryophyta</taxon>
        <taxon>Tracheophyta</taxon>
        <taxon>Spermatophyta</taxon>
        <taxon>Magnoliopsida</taxon>
        <taxon>eudicotyledons</taxon>
        <taxon>Gunneridae</taxon>
        <taxon>Pentapetalae</taxon>
        <taxon>asterids</taxon>
        <taxon>campanulids</taxon>
        <taxon>Asterales</taxon>
        <taxon>Asteraceae</taxon>
        <taxon>Cichorioideae</taxon>
        <taxon>Cichorieae</taxon>
        <taxon>Cichoriinae</taxon>
        <taxon>Cichorium</taxon>
    </lineage>
</organism>
<accession>A0ACB9FA78</accession>